<proteinExistence type="predicted"/>
<accession>A0A327Q467</accession>
<evidence type="ECO:0008006" key="3">
    <source>
        <dbReference type="Google" id="ProtNLM"/>
    </source>
</evidence>
<reference evidence="1 2" key="1">
    <citation type="submission" date="2018-06" db="EMBL/GenBank/DDBJ databases">
        <title>Genomic Encyclopedia of Archaeal and Bacterial Type Strains, Phase II (KMG-II): from individual species to whole genera.</title>
        <authorList>
            <person name="Goeker M."/>
        </authorList>
    </citation>
    <scope>NUCLEOTIDE SEQUENCE [LARGE SCALE GENOMIC DNA]</scope>
    <source>
        <strain evidence="1 2">DSM 23857</strain>
    </source>
</reference>
<dbReference type="PROSITE" id="PS51257">
    <property type="entry name" value="PROKAR_LIPOPROTEIN"/>
    <property type="match status" value="1"/>
</dbReference>
<dbReference type="OrthoDB" id="6225685at2"/>
<organism evidence="1 2">
    <name type="scientific">Chitinophaga skermanii</name>
    <dbReference type="NCBI Taxonomy" id="331697"/>
    <lineage>
        <taxon>Bacteria</taxon>
        <taxon>Pseudomonadati</taxon>
        <taxon>Bacteroidota</taxon>
        <taxon>Chitinophagia</taxon>
        <taxon>Chitinophagales</taxon>
        <taxon>Chitinophagaceae</taxon>
        <taxon>Chitinophaga</taxon>
    </lineage>
</organism>
<keyword evidence="2" id="KW-1185">Reference proteome</keyword>
<dbReference type="Proteomes" id="UP000249547">
    <property type="component" value="Unassembled WGS sequence"/>
</dbReference>
<comment type="caution">
    <text evidence="1">The sequence shown here is derived from an EMBL/GenBank/DDBJ whole genome shotgun (WGS) entry which is preliminary data.</text>
</comment>
<dbReference type="SUPFAM" id="SSF69318">
    <property type="entry name" value="Integrin alpha N-terminal domain"/>
    <property type="match status" value="1"/>
</dbReference>
<dbReference type="AlphaFoldDB" id="A0A327Q467"/>
<evidence type="ECO:0000313" key="1">
    <source>
        <dbReference type="EMBL" id="RAI98753.1"/>
    </source>
</evidence>
<dbReference type="InterPro" id="IPR028994">
    <property type="entry name" value="Integrin_alpha_N"/>
</dbReference>
<protein>
    <recommendedName>
        <fullName evidence="3">VCBS repeat protein</fullName>
    </recommendedName>
</protein>
<dbReference type="RefSeq" id="WP_111600120.1">
    <property type="nucleotide sequence ID" value="NZ_QLLL01000011.1"/>
</dbReference>
<sequence>MKKLYPIAALILFTACGGGSKTPQQDSTQVTASNSSNTAAQAAQTVQNAGAGDDNLSESVNTRETIDIDLDGDGRPDKLSDILYSKQQEAIWPGYPAGMDYEMLDSITWENQIFTYYVSNIAGADTLKFALAPSYGSFYFRNIGDLNDDGREEVGVIANYMAPSNLNTFYVFTLTADKKWQELHSFGINKMLNMEDELLGKGVLFIKKTGPKQAKYAFYNQKEDIFEIDTATITFK</sequence>
<evidence type="ECO:0000313" key="2">
    <source>
        <dbReference type="Proteomes" id="UP000249547"/>
    </source>
</evidence>
<gene>
    <name evidence="1" type="ORF">LX64_04738</name>
</gene>
<name>A0A327Q467_9BACT</name>
<dbReference type="EMBL" id="QLLL01000011">
    <property type="protein sequence ID" value="RAI98753.1"/>
    <property type="molecule type" value="Genomic_DNA"/>
</dbReference>